<organism evidence="1 2">
    <name type="scientific">Rhodohalobacter sulfatireducens</name>
    <dbReference type="NCBI Taxonomy" id="2911366"/>
    <lineage>
        <taxon>Bacteria</taxon>
        <taxon>Pseudomonadati</taxon>
        <taxon>Balneolota</taxon>
        <taxon>Balneolia</taxon>
        <taxon>Balneolales</taxon>
        <taxon>Balneolaceae</taxon>
        <taxon>Rhodohalobacter</taxon>
    </lineage>
</organism>
<reference evidence="1" key="2">
    <citation type="submission" date="2024-05" db="EMBL/GenBank/DDBJ databases">
        <title>Rhodohalobacter halophilus gen. nov., sp. nov., a moderately halophilic member of the family Balneolaceae.</title>
        <authorList>
            <person name="Xia J."/>
        </authorList>
    </citation>
    <scope>NUCLEOTIDE SEQUENCE</scope>
    <source>
        <strain evidence="1">WB101</strain>
    </source>
</reference>
<dbReference type="RefSeq" id="WP_237855579.1">
    <property type="nucleotide sequence ID" value="NZ_JAKLWS010000028.1"/>
</dbReference>
<sequence>MSFIYSIVLTAMLIFFSLQEEPIGFWKVDTQEEWIAAREDGENIAIQDGLVKQEGDVGVFRSQLKQFDSKRTAKSVVFKQSDQWLNWMPVGNIGPSNLGDAPVVLAKGPNDYWMFGLYEQVEKAEGFIPESASLPGFEIPLQTTPFEDQYDAPGGQNKAFGYHAWQSRDMKHWVHHGQVTERFSRWVTTAEYVDGKTYLYYDYPNDQDPHLYIDEDLTDGVPGKNMGLAFKDPSDGSDNAVIRGENGNFHIIYEDWSPINASTHSWDSPLAGHSMSPDGIGNFEILPPVVDERTTPTGEIRTYEHPHWLQHPDWDTNVAEYEVHEPEQEAFGDWAAIRIGEQYYLFADYDPVGEEHMSVAWFTASSLDEKFIFQGHIGRGHPDPDIMFAEGQFYLVTQMETDYVSPGPWVGRVQARAGVDTDNDGMVDQWTHWQEVNESYDYREGFAKHVTRSPATLSLSGLPDGYGFKFEFKLMLTTGNKISPEIDSVRMEFE</sequence>
<gene>
    <name evidence="1" type="ORF">L6773_16690</name>
</gene>
<comment type="caution">
    <text evidence="1">The sequence shown here is derived from an EMBL/GenBank/DDBJ whole genome shotgun (WGS) entry which is preliminary data.</text>
</comment>
<dbReference type="SUPFAM" id="SSF75005">
    <property type="entry name" value="Arabinanase/levansucrase/invertase"/>
    <property type="match status" value="1"/>
</dbReference>
<protein>
    <recommendedName>
        <fullName evidence="3">Glycosyl hydrolase family 43</fullName>
    </recommendedName>
</protein>
<dbReference type="InterPro" id="IPR023296">
    <property type="entry name" value="Glyco_hydro_beta-prop_sf"/>
</dbReference>
<evidence type="ECO:0008006" key="3">
    <source>
        <dbReference type="Google" id="ProtNLM"/>
    </source>
</evidence>
<evidence type="ECO:0000313" key="1">
    <source>
        <dbReference type="EMBL" id="MCG2590217.1"/>
    </source>
</evidence>
<proteinExistence type="predicted"/>
<dbReference type="Gene3D" id="2.115.10.20">
    <property type="entry name" value="Glycosyl hydrolase domain, family 43"/>
    <property type="match status" value="1"/>
</dbReference>
<reference evidence="1" key="1">
    <citation type="submission" date="2022-01" db="EMBL/GenBank/DDBJ databases">
        <authorList>
            <person name="Wang Y."/>
        </authorList>
    </citation>
    <scope>NUCLEOTIDE SEQUENCE</scope>
    <source>
        <strain evidence="1">WB101</strain>
    </source>
</reference>
<name>A0ABS9KH84_9BACT</name>
<accession>A0ABS9KH84</accession>
<dbReference type="Proteomes" id="UP001165366">
    <property type="component" value="Unassembled WGS sequence"/>
</dbReference>
<evidence type="ECO:0000313" key="2">
    <source>
        <dbReference type="Proteomes" id="UP001165366"/>
    </source>
</evidence>
<keyword evidence="2" id="KW-1185">Reference proteome</keyword>
<dbReference type="EMBL" id="JAKLWS010000028">
    <property type="protein sequence ID" value="MCG2590217.1"/>
    <property type="molecule type" value="Genomic_DNA"/>
</dbReference>